<comment type="pathway">
    <text evidence="3 15">Cofactor biosynthesis; riboflavin biosynthesis; 5-amino-6-(D-ribitylamino)uracil from GTP: step 3/4.</text>
</comment>
<comment type="catalytic activity">
    <reaction evidence="14 15">
        <text>2,5-diamino-6-hydroxy-4-(5-phosphoribosylamino)-pyrimidine + H2O + H(+) = 5-amino-6-(5-phospho-D-ribosylamino)uracil + NH4(+)</text>
        <dbReference type="Rhea" id="RHEA:21868"/>
        <dbReference type="ChEBI" id="CHEBI:15377"/>
        <dbReference type="ChEBI" id="CHEBI:15378"/>
        <dbReference type="ChEBI" id="CHEBI:28938"/>
        <dbReference type="ChEBI" id="CHEBI:58453"/>
        <dbReference type="ChEBI" id="CHEBI:58614"/>
        <dbReference type="EC" id="3.5.4.26"/>
    </reaction>
</comment>
<evidence type="ECO:0000256" key="5">
    <source>
        <dbReference type="ARBA" id="ARBA00007417"/>
    </source>
</evidence>
<evidence type="ECO:0000256" key="6">
    <source>
        <dbReference type="ARBA" id="ARBA00022619"/>
    </source>
</evidence>
<feature type="binding site" evidence="17">
    <location>
        <position position="184"/>
    </location>
    <ligand>
        <name>substrate</name>
    </ligand>
</feature>
<keyword evidence="10 15" id="KW-0521">NADP</keyword>
<dbReference type="Pfam" id="PF00383">
    <property type="entry name" value="dCMP_cyt_deam_1"/>
    <property type="match status" value="1"/>
</dbReference>
<reference evidence="20 21" key="1">
    <citation type="submission" date="2019-04" db="EMBL/GenBank/DDBJ databases">
        <title>Genome sequence of Bacillus hwajinpoensis strain Y2.</title>
        <authorList>
            <person name="Fair J.L."/>
            <person name="Maclea K.S."/>
        </authorList>
    </citation>
    <scope>NUCLEOTIDE SEQUENCE [LARGE SCALE GENOMIC DNA]</scope>
    <source>
        <strain evidence="20 21">Y2</strain>
    </source>
</reference>
<dbReference type="InterPro" id="IPR002734">
    <property type="entry name" value="RibDG_C"/>
</dbReference>
<evidence type="ECO:0000256" key="18">
    <source>
        <dbReference type="PIRSR" id="PIRSR006769-3"/>
    </source>
</evidence>
<keyword evidence="12" id="KW-0511">Multifunctional enzyme</keyword>
<evidence type="ECO:0000256" key="2">
    <source>
        <dbReference type="ARBA" id="ARBA00004882"/>
    </source>
</evidence>
<name>A0A4U1MG01_9BACL</name>
<dbReference type="NCBIfam" id="TIGR00227">
    <property type="entry name" value="ribD_Cterm"/>
    <property type="match status" value="1"/>
</dbReference>
<dbReference type="Gene3D" id="3.40.140.10">
    <property type="entry name" value="Cytidine Deaminase, domain 2"/>
    <property type="match status" value="1"/>
</dbReference>
<sequence>MNNEYYMNFAINLAKYTKGQTNPNPPVGAVLVKNNQIVGYGTHLFAGGSHAERVAIEVAGEQAEGSTLFLTLEPCNHHGKTPPCTDLIIEKGIKKVVIGAIDPNPQVSSKGIKKLKSQGIKVEVGILENECNELLDAFSHYITTKRPYVTIKTAVSLDGKMATAYGESKWISNAESRKDTHTLRHESSAILVGVETVIKDNPSLTSRLEFGGKNPIRIILDSDLRIPLSSKVLTDNEATTIILTRKENDNFYLGTNVKVVGLENGPYDISEVVNYLGEQQIMSLLVEGGAKVISNFMKSRIYNRVIVYEAPIIIGGEGLSPFQDFKINSISQSLEYDLKEVKQIKDNIKKTFIKKEELYATN</sequence>
<dbReference type="InterPro" id="IPR004794">
    <property type="entry name" value="Eubact_RibD"/>
</dbReference>
<evidence type="ECO:0000256" key="14">
    <source>
        <dbReference type="ARBA" id="ARBA00049886"/>
    </source>
</evidence>
<feature type="binding site" evidence="17">
    <location>
        <position position="168"/>
    </location>
    <ligand>
        <name>substrate</name>
    </ligand>
</feature>
<accession>A0A4U1MG01</accession>
<dbReference type="SUPFAM" id="SSF53597">
    <property type="entry name" value="Dihydrofolate reductase-like"/>
    <property type="match status" value="1"/>
</dbReference>
<feature type="domain" description="CMP/dCMP-type deaminase" evidence="19">
    <location>
        <begin position="1"/>
        <end position="123"/>
    </location>
</feature>
<dbReference type="FunFam" id="3.40.140.10:FF:000025">
    <property type="entry name" value="Riboflavin biosynthesis protein RibD"/>
    <property type="match status" value="1"/>
</dbReference>
<keyword evidence="6 15" id="KW-0686">Riboflavin biosynthesis</keyword>
<dbReference type="PANTHER" id="PTHR38011:SF7">
    <property type="entry name" value="2,5-DIAMINO-6-RIBOSYLAMINO-4(3H)-PYRIMIDINONE 5'-PHOSPHATE REDUCTASE"/>
    <property type="match status" value="1"/>
</dbReference>
<feature type="binding site" evidence="18">
    <location>
        <position position="75"/>
    </location>
    <ligand>
        <name>Zn(2+)</name>
        <dbReference type="ChEBI" id="CHEBI:29105"/>
        <note>catalytic</note>
    </ligand>
</feature>
<dbReference type="PIRSF" id="PIRSF006769">
    <property type="entry name" value="RibD"/>
    <property type="match status" value="1"/>
</dbReference>
<evidence type="ECO:0000256" key="4">
    <source>
        <dbReference type="ARBA" id="ARBA00005259"/>
    </source>
</evidence>
<dbReference type="PROSITE" id="PS51747">
    <property type="entry name" value="CYT_DCMP_DEAMINASES_2"/>
    <property type="match status" value="1"/>
</dbReference>
<dbReference type="SUPFAM" id="SSF53927">
    <property type="entry name" value="Cytidine deaminase-like"/>
    <property type="match status" value="1"/>
</dbReference>
<dbReference type="EC" id="1.1.1.193" evidence="15"/>
<dbReference type="GO" id="GO:0008270">
    <property type="term" value="F:zinc ion binding"/>
    <property type="evidence" value="ECO:0007669"/>
    <property type="project" value="InterPro"/>
</dbReference>
<feature type="binding site" evidence="17">
    <location>
        <position position="154"/>
    </location>
    <ligand>
        <name>NADP(+)</name>
        <dbReference type="ChEBI" id="CHEBI:58349"/>
    </ligand>
</feature>
<dbReference type="UniPathway" id="UPA00275">
    <property type="reaction ID" value="UER00401"/>
</dbReference>
<gene>
    <name evidence="20" type="primary">ribD</name>
    <name evidence="20" type="ORF">FBF83_14685</name>
</gene>
<feature type="binding site" evidence="17">
    <location>
        <position position="207"/>
    </location>
    <ligand>
        <name>substrate</name>
    </ligand>
</feature>
<keyword evidence="11 15" id="KW-0560">Oxidoreductase</keyword>
<feature type="binding site" evidence="17">
    <location>
        <position position="200"/>
    </location>
    <ligand>
        <name>NADP(+)</name>
        <dbReference type="ChEBI" id="CHEBI:58349"/>
    </ligand>
</feature>
<dbReference type="OrthoDB" id="9800865at2"/>
<comment type="caution">
    <text evidence="20">The sequence shown here is derived from an EMBL/GenBank/DDBJ whole genome shotgun (WGS) entry which is preliminary data.</text>
</comment>
<evidence type="ECO:0000256" key="3">
    <source>
        <dbReference type="ARBA" id="ARBA00004910"/>
    </source>
</evidence>
<feature type="binding site" evidence="17">
    <location>
        <position position="222"/>
    </location>
    <ligand>
        <name>NADP(+)</name>
        <dbReference type="ChEBI" id="CHEBI:58349"/>
    </ligand>
</feature>
<dbReference type="InterPro" id="IPR016192">
    <property type="entry name" value="APOBEC/CMP_deaminase_Zn-bd"/>
</dbReference>
<feature type="binding site" evidence="17">
    <location>
        <position position="287"/>
    </location>
    <ligand>
        <name>substrate</name>
    </ligand>
</feature>
<proteinExistence type="inferred from homology"/>
<feature type="binding site" evidence="17">
    <location>
        <position position="196"/>
    </location>
    <ligand>
        <name>NADP(+)</name>
        <dbReference type="ChEBI" id="CHEBI:58349"/>
    </ligand>
</feature>
<dbReference type="Gene3D" id="3.40.430.10">
    <property type="entry name" value="Dihydrofolate Reductase, subunit A"/>
    <property type="match status" value="1"/>
</dbReference>
<dbReference type="EC" id="3.5.4.26" evidence="15"/>
<feature type="binding site" evidence="18">
    <location>
        <position position="84"/>
    </location>
    <ligand>
        <name>Zn(2+)</name>
        <dbReference type="ChEBI" id="CHEBI:29105"/>
        <note>catalytic</note>
    </ligand>
</feature>
<evidence type="ECO:0000256" key="1">
    <source>
        <dbReference type="ARBA" id="ARBA00002151"/>
    </source>
</evidence>
<dbReference type="InterPro" id="IPR016193">
    <property type="entry name" value="Cytidine_deaminase-like"/>
</dbReference>
<dbReference type="InterPro" id="IPR002125">
    <property type="entry name" value="CMP_dCMP_dom"/>
</dbReference>
<evidence type="ECO:0000256" key="11">
    <source>
        <dbReference type="ARBA" id="ARBA00023002"/>
    </source>
</evidence>
<dbReference type="GO" id="GO:0008835">
    <property type="term" value="F:diaminohydroxyphosphoribosylaminopyrimidine deaminase activity"/>
    <property type="evidence" value="ECO:0007669"/>
    <property type="project" value="UniProtKB-EC"/>
</dbReference>
<feature type="binding site" evidence="17">
    <location>
        <position position="170"/>
    </location>
    <ligand>
        <name>NADP(+)</name>
        <dbReference type="ChEBI" id="CHEBI:58349"/>
    </ligand>
</feature>
<evidence type="ECO:0000256" key="8">
    <source>
        <dbReference type="ARBA" id="ARBA00022801"/>
    </source>
</evidence>
<evidence type="ECO:0000256" key="15">
    <source>
        <dbReference type="PIRNR" id="PIRNR006769"/>
    </source>
</evidence>
<evidence type="ECO:0000256" key="17">
    <source>
        <dbReference type="PIRSR" id="PIRSR006769-2"/>
    </source>
</evidence>
<evidence type="ECO:0000259" key="19">
    <source>
        <dbReference type="PROSITE" id="PS51747"/>
    </source>
</evidence>
<dbReference type="InterPro" id="IPR050765">
    <property type="entry name" value="Riboflavin_Biosynth_HTPR"/>
</dbReference>
<dbReference type="Pfam" id="PF01872">
    <property type="entry name" value="RibD_C"/>
    <property type="match status" value="1"/>
</dbReference>
<feature type="active site" description="Proton donor" evidence="16">
    <location>
        <position position="52"/>
    </location>
</feature>
<dbReference type="GO" id="GO:0050661">
    <property type="term" value="F:NADP binding"/>
    <property type="evidence" value="ECO:0007669"/>
    <property type="project" value="InterPro"/>
</dbReference>
<dbReference type="GO" id="GO:0009231">
    <property type="term" value="P:riboflavin biosynthetic process"/>
    <property type="evidence" value="ECO:0007669"/>
    <property type="project" value="UniProtKB-UniPathway"/>
</dbReference>
<evidence type="ECO:0000256" key="12">
    <source>
        <dbReference type="ARBA" id="ARBA00023268"/>
    </source>
</evidence>
<feature type="binding site" evidence="17">
    <location>
        <position position="204"/>
    </location>
    <ligand>
        <name>substrate</name>
    </ligand>
</feature>
<dbReference type="InterPro" id="IPR011549">
    <property type="entry name" value="RibD_C"/>
</dbReference>
<evidence type="ECO:0000256" key="7">
    <source>
        <dbReference type="ARBA" id="ARBA00022723"/>
    </source>
</evidence>
<protein>
    <recommendedName>
        <fullName evidence="15">Riboflavin biosynthesis protein RibD</fullName>
    </recommendedName>
    <domain>
        <recommendedName>
            <fullName evidence="15">Diaminohydroxyphosphoribosylaminopyrimidine deaminase</fullName>
            <shortName evidence="15">DRAP deaminase</shortName>
            <ecNumber evidence="15">3.5.4.26</ecNumber>
        </recommendedName>
        <alternativeName>
            <fullName evidence="15">Riboflavin-specific deaminase</fullName>
        </alternativeName>
    </domain>
    <domain>
        <recommendedName>
            <fullName evidence="15">5-amino-6-(5-phosphoribosylamino)uracil reductase</fullName>
            <ecNumber evidence="15">1.1.1.193</ecNumber>
        </recommendedName>
        <alternativeName>
            <fullName evidence="15">HTP reductase</fullName>
        </alternativeName>
    </domain>
</protein>
<dbReference type="GO" id="GO:0008703">
    <property type="term" value="F:5-amino-6-(5-phosphoribosylamino)uracil reductase activity"/>
    <property type="evidence" value="ECO:0007669"/>
    <property type="project" value="UniProtKB-EC"/>
</dbReference>
<evidence type="ECO:0000256" key="13">
    <source>
        <dbReference type="ARBA" id="ARBA00049861"/>
    </source>
</evidence>
<comment type="pathway">
    <text evidence="2 15">Cofactor biosynthesis; riboflavin biosynthesis; 5-amino-6-(D-ribitylamino)uracil from GTP: step 2/4.</text>
</comment>
<evidence type="ECO:0000256" key="9">
    <source>
        <dbReference type="ARBA" id="ARBA00022833"/>
    </source>
</evidence>
<evidence type="ECO:0000256" key="10">
    <source>
        <dbReference type="ARBA" id="ARBA00022857"/>
    </source>
</evidence>
<evidence type="ECO:0000313" key="20">
    <source>
        <dbReference type="EMBL" id="TKD69244.1"/>
    </source>
</evidence>
<dbReference type="RefSeq" id="WP_136947915.1">
    <property type="nucleotide sequence ID" value="NZ_SWFM01000004.1"/>
</dbReference>
<dbReference type="PROSITE" id="PS00903">
    <property type="entry name" value="CYT_DCMP_DEAMINASES_1"/>
    <property type="match status" value="1"/>
</dbReference>
<evidence type="ECO:0000256" key="16">
    <source>
        <dbReference type="PIRSR" id="PIRSR006769-1"/>
    </source>
</evidence>
<comment type="catalytic activity">
    <reaction evidence="13 15">
        <text>5-amino-6-(5-phospho-D-ribitylamino)uracil + NADP(+) = 5-amino-6-(5-phospho-D-ribosylamino)uracil + NADPH + H(+)</text>
        <dbReference type="Rhea" id="RHEA:17845"/>
        <dbReference type="ChEBI" id="CHEBI:15378"/>
        <dbReference type="ChEBI" id="CHEBI:57783"/>
        <dbReference type="ChEBI" id="CHEBI:58349"/>
        <dbReference type="ChEBI" id="CHEBI:58421"/>
        <dbReference type="ChEBI" id="CHEBI:58453"/>
        <dbReference type="EC" id="1.1.1.193"/>
    </reaction>
</comment>
<dbReference type="CDD" id="cd01284">
    <property type="entry name" value="Riboflavin_deaminase-reductase"/>
    <property type="match status" value="1"/>
</dbReference>
<keyword evidence="7 15" id="KW-0479">Metal-binding</keyword>
<feature type="binding site" evidence="18">
    <location>
        <position position="50"/>
    </location>
    <ligand>
        <name>Zn(2+)</name>
        <dbReference type="ChEBI" id="CHEBI:29105"/>
        <note>catalytic</note>
    </ligand>
</feature>
<dbReference type="Proteomes" id="UP000310541">
    <property type="component" value="Unassembled WGS sequence"/>
</dbReference>
<keyword evidence="9 15" id="KW-0862">Zinc</keyword>
<evidence type="ECO:0000313" key="21">
    <source>
        <dbReference type="Proteomes" id="UP000310541"/>
    </source>
</evidence>
<keyword evidence="8 15" id="KW-0378">Hydrolase</keyword>
<comment type="cofactor">
    <cofactor evidence="15 18">
        <name>Zn(2+)</name>
        <dbReference type="ChEBI" id="CHEBI:29105"/>
    </cofactor>
    <text evidence="15 18">Binds 1 zinc ion.</text>
</comment>
<dbReference type="EMBL" id="SWFM01000004">
    <property type="protein sequence ID" value="TKD69244.1"/>
    <property type="molecule type" value="Genomic_DNA"/>
</dbReference>
<dbReference type="AlphaFoldDB" id="A0A4U1MG01"/>
<dbReference type="InterPro" id="IPR024072">
    <property type="entry name" value="DHFR-like_dom_sf"/>
</dbReference>
<organism evidence="20 21">
    <name type="scientific">Guptibacillus hwajinpoensis</name>
    <dbReference type="NCBI Taxonomy" id="208199"/>
    <lineage>
        <taxon>Bacteria</taxon>
        <taxon>Bacillati</taxon>
        <taxon>Bacillota</taxon>
        <taxon>Bacilli</taxon>
        <taxon>Bacillales</taxon>
        <taxon>Guptibacillaceae</taxon>
        <taxon>Guptibacillus</taxon>
    </lineage>
</organism>
<comment type="function">
    <text evidence="1 15">Converts 2,5-diamino-6-(ribosylamino)-4(3h)-pyrimidinone 5'-phosphate into 5-amino-6-(ribosylamino)-2,4(1h,3h)-pyrimidinedione 5'-phosphate.</text>
</comment>
<dbReference type="NCBIfam" id="TIGR00326">
    <property type="entry name" value="eubact_ribD"/>
    <property type="match status" value="1"/>
</dbReference>
<dbReference type="PANTHER" id="PTHR38011">
    <property type="entry name" value="DIHYDROFOLATE REDUCTASE FAMILY PROTEIN (AFU_ORTHOLOGUE AFUA_8G06820)"/>
    <property type="match status" value="1"/>
</dbReference>
<comment type="similarity">
    <text evidence="4 15">In the N-terminal section; belongs to the cytidine and deoxycytidylate deaminase family.</text>
</comment>
<comment type="similarity">
    <text evidence="5 15">In the C-terminal section; belongs to the HTP reductase family.</text>
</comment>